<evidence type="ECO:0000313" key="8">
    <source>
        <dbReference type="EMBL" id="PVD31789.1"/>
    </source>
</evidence>
<feature type="compositionally biased region" description="Low complexity" evidence="6">
    <location>
        <begin position="471"/>
        <end position="480"/>
    </location>
</feature>
<dbReference type="CDD" id="cd11304">
    <property type="entry name" value="Cadherin_repeat"/>
    <property type="match status" value="2"/>
</dbReference>
<name>A0A2T7PEE3_POMCA</name>
<evidence type="ECO:0000256" key="1">
    <source>
        <dbReference type="ARBA" id="ARBA00004370"/>
    </source>
</evidence>
<keyword evidence="3 5" id="KW-0106">Calcium</keyword>
<comment type="caution">
    <text evidence="8">The sequence shown here is derived from an EMBL/GenBank/DDBJ whole genome shotgun (WGS) entry which is preliminary data.</text>
</comment>
<dbReference type="PROSITE" id="PS50268">
    <property type="entry name" value="CADHERIN_2"/>
    <property type="match status" value="2"/>
</dbReference>
<dbReference type="InterPro" id="IPR039808">
    <property type="entry name" value="Cadherin"/>
</dbReference>
<dbReference type="PANTHER" id="PTHR24027:SF438">
    <property type="entry name" value="CADHERIN 23"/>
    <property type="match status" value="1"/>
</dbReference>
<accession>A0A2T7PEE3</accession>
<evidence type="ECO:0000259" key="7">
    <source>
        <dbReference type="PROSITE" id="PS50268"/>
    </source>
</evidence>
<keyword evidence="2" id="KW-0677">Repeat</keyword>
<evidence type="ECO:0000256" key="4">
    <source>
        <dbReference type="ARBA" id="ARBA00023136"/>
    </source>
</evidence>
<dbReference type="InterPro" id="IPR020894">
    <property type="entry name" value="Cadherin_CS"/>
</dbReference>
<evidence type="ECO:0000313" key="9">
    <source>
        <dbReference type="Proteomes" id="UP000245119"/>
    </source>
</evidence>
<dbReference type="GO" id="GO:0045296">
    <property type="term" value="F:cadherin binding"/>
    <property type="evidence" value="ECO:0007669"/>
    <property type="project" value="TreeGrafter"/>
</dbReference>
<keyword evidence="9" id="KW-1185">Reference proteome</keyword>
<reference evidence="8 9" key="1">
    <citation type="submission" date="2018-04" db="EMBL/GenBank/DDBJ databases">
        <title>The genome of golden apple snail Pomacea canaliculata provides insight into stress tolerance and invasive adaptation.</title>
        <authorList>
            <person name="Liu C."/>
            <person name="Liu B."/>
            <person name="Ren Y."/>
            <person name="Zhang Y."/>
            <person name="Wang H."/>
            <person name="Li S."/>
            <person name="Jiang F."/>
            <person name="Yin L."/>
            <person name="Zhang G."/>
            <person name="Qian W."/>
            <person name="Fan W."/>
        </authorList>
    </citation>
    <scope>NUCLEOTIDE SEQUENCE [LARGE SCALE GENOMIC DNA]</scope>
    <source>
        <strain evidence="8">SZHN2017</strain>
        <tissue evidence="8">Muscle</tissue>
    </source>
</reference>
<keyword evidence="4" id="KW-0472">Membrane</keyword>
<feature type="domain" description="Cadherin" evidence="7">
    <location>
        <begin position="328"/>
        <end position="406"/>
    </location>
</feature>
<feature type="region of interest" description="Disordered" evidence="6">
    <location>
        <begin position="722"/>
        <end position="741"/>
    </location>
</feature>
<dbReference type="GO" id="GO:0005509">
    <property type="term" value="F:calcium ion binding"/>
    <property type="evidence" value="ECO:0007669"/>
    <property type="project" value="UniProtKB-UniRule"/>
</dbReference>
<dbReference type="InterPro" id="IPR015919">
    <property type="entry name" value="Cadherin-like_sf"/>
</dbReference>
<feature type="compositionally biased region" description="Basic and acidic residues" evidence="6">
    <location>
        <begin position="722"/>
        <end position="733"/>
    </location>
</feature>
<dbReference type="PANTHER" id="PTHR24027">
    <property type="entry name" value="CADHERIN-23"/>
    <property type="match status" value="1"/>
</dbReference>
<dbReference type="GO" id="GO:0008013">
    <property type="term" value="F:beta-catenin binding"/>
    <property type="evidence" value="ECO:0007669"/>
    <property type="project" value="TreeGrafter"/>
</dbReference>
<dbReference type="Proteomes" id="UP000245119">
    <property type="component" value="Linkage Group LG4"/>
</dbReference>
<dbReference type="SUPFAM" id="SSF49313">
    <property type="entry name" value="Cadherin-like"/>
    <property type="match status" value="3"/>
</dbReference>
<evidence type="ECO:0000256" key="6">
    <source>
        <dbReference type="SAM" id="MobiDB-lite"/>
    </source>
</evidence>
<sequence>MAATDKTCERKKNPLKFAAEYGQATDCYWHQTMKDIFHLLFGCLLLAGSLDGVSSAAPTFSSVPQPVVALKETETQIQDLLTVTCTGDIPLVVSLDSTVPSSPCGTCFQVYPRCGGGTGYCLRYLPGQGTLKFSQVSNYVITLSCKDINSLSATTTVNVRIEPNTPPYPLQATKSYTLANAKNAAIGTSVTSASCNDDDTDALSYSMTSTDGIIRTSGNLAAECRSQFDLTVICTDNINSVVGTSRVWVTLSASNVITVGSALDYEQSLTRNTNLTVTCSDGYCTSYAGYLYVIVTDVNEPITLYPRDFTLSTYEGKISLDPGWTPIDPDENDYPTYTIVGGNSKSRFAINPTTGLITSTLDYDIDQGAMPSTDTIIVQVKDVAGHTSTTTVTLTILDLNDNAPIFNQQTQEITITDCTTSLGVIGTVTATDKDSSFQALPHYHNVNNNNDYQGAHYNDFNNNNDRDHLVDQQQDVGDGQPRVDHHGGPVGDCPAGSGGLHGVALLRPPRRLLLLLRRHEGCLERLCKRREPPPKIREVQPVRGQPPLSGNQGFWQERYPDDDYVDQPIRDRTPTPAPIEGDGPLALTQQPWRINFRSLAYITFVIKSSTRSHTRHPLTFPSQRRKYLSSASSPGVCWCNIPVYTGFGRHDRTGTGVEKSCLKTLDTAPLRLCVTRSATATSFPSPGSASRCRTLQRMYIDDEISQVATGVLIAQIHNADRKWSKDGEREREKRERKRAKY</sequence>
<dbReference type="SMART" id="SM00112">
    <property type="entry name" value="CA"/>
    <property type="match status" value="2"/>
</dbReference>
<dbReference type="OrthoDB" id="6148632at2759"/>
<feature type="region of interest" description="Disordered" evidence="6">
    <location>
        <begin position="457"/>
        <end position="495"/>
    </location>
</feature>
<protein>
    <recommendedName>
        <fullName evidence="7">Cadherin domain-containing protein</fullName>
    </recommendedName>
</protein>
<dbReference type="InterPro" id="IPR002126">
    <property type="entry name" value="Cadherin-like_dom"/>
</dbReference>
<dbReference type="PRINTS" id="PR00205">
    <property type="entry name" value="CADHERIN"/>
</dbReference>
<dbReference type="AlphaFoldDB" id="A0A2T7PEE3"/>
<feature type="region of interest" description="Disordered" evidence="6">
    <location>
        <begin position="537"/>
        <end position="584"/>
    </location>
</feature>
<evidence type="ECO:0000256" key="2">
    <source>
        <dbReference type="ARBA" id="ARBA00022737"/>
    </source>
</evidence>
<dbReference type="PROSITE" id="PS00232">
    <property type="entry name" value="CADHERIN_1"/>
    <property type="match status" value="1"/>
</dbReference>
<evidence type="ECO:0000256" key="5">
    <source>
        <dbReference type="PROSITE-ProRule" id="PRU00043"/>
    </source>
</evidence>
<evidence type="ECO:0000256" key="3">
    <source>
        <dbReference type="ARBA" id="ARBA00022837"/>
    </source>
</evidence>
<comment type="subcellular location">
    <subcellularLocation>
        <location evidence="1">Membrane</location>
    </subcellularLocation>
</comment>
<dbReference type="GO" id="GO:0016342">
    <property type="term" value="C:catenin complex"/>
    <property type="evidence" value="ECO:0007669"/>
    <property type="project" value="TreeGrafter"/>
</dbReference>
<dbReference type="GO" id="GO:0007156">
    <property type="term" value="P:homophilic cell adhesion via plasma membrane adhesion molecules"/>
    <property type="evidence" value="ECO:0007669"/>
    <property type="project" value="InterPro"/>
</dbReference>
<dbReference type="EMBL" id="PZQS01000004">
    <property type="protein sequence ID" value="PVD31789.1"/>
    <property type="molecule type" value="Genomic_DNA"/>
</dbReference>
<organism evidence="8 9">
    <name type="scientific">Pomacea canaliculata</name>
    <name type="common">Golden apple snail</name>
    <dbReference type="NCBI Taxonomy" id="400727"/>
    <lineage>
        <taxon>Eukaryota</taxon>
        <taxon>Metazoa</taxon>
        <taxon>Spiralia</taxon>
        <taxon>Lophotrochozoa</taxon>
        <taxon>Mollusca</taxon>
        <taxon>Gastropoda</taxon>
        <taxon>Caenogastropoda</taxon>
        <taxon>Architaenioglossa</taxon>
        <taxon>Ampullarioidea</taxon>
        <taxon>Ampullariidae</taxon>
        <taxon>Pomacea</taxon>
    </lineage>
</organism>
<gene>
    <name evidence="8" type="ORF">C0Q70_07207</name>
</gene>
<feature type="domain" description="Cadherin" evidence="7">
    <location>
        <begin position="172"/>
        <end position="303"/>
    </location>
</feature>
<dbReference type="GO" id="GO:0016477">
    <property type="term" value="P:cell migration"/>
    <property type="evidence" value="ECO:0007669"/>
    <property type="project" value="TreeGrafter"/>
</dbReference>
<proteinExistence type="predicted"/>
<dbReference type="Gene3D" id="2.60.40.60">
    <property type="entry name" value="Cadherins"/>
    <property type="match status" value="3"/>
</dbReference>